<keyword evidence="1" id="KW-0285">Flavoprotein</keyword>
<proteinExistence type="predicted"/>
<dbReference type="Pfam" id="PF01494">
    <property type="entry name" value="FAD_binding_3"/>
    <property type="match status" value="1"/>
</dbReference>
<keyword evidence="2" id="KW-0274">FAD</keyword>
<evidence type="ECO:0000256" key="1">
    <source>
        <dbReference type="ARBA" id="ARBA00022630"/>
    </source>
</evidence>
<dbReference type="GO" id="GO:0016709">
    <property type="term" value="F:oxidoreductase activity, acting on paired donors, with incorporation or reduction of molecular oxygen, NAD(P)H as one donor, and incorporation of one atom of oxygen"/>
    <property type="evidence" value="ECO:0007669"/>
    <property type="project" value="UniProtKB-ARBA"/>
</dbReference>
<sequence length="229" mass="25884">MSQQIKTDVLISGGGPVGLLVAYGLARQGVKALVVEQHDKDKQAMYGRATTLYPRTLEMLDQLDLLDDMNQRRTCHLSWMAYHVSTHNRHKYSEGVFRDAYKRLGGEPYIGWKLESLSVDPASEDDYKVTSHIRNLETNETVTVKSKYIVGADGGHSLVRRLAGITSEVEQTESKWIRIDGRLKTNMPDADLGFASIESKSHRNVLWVQLDHGVKRIGFAMTKQMMAKY</sequence>
<dbReference type="InterPro" id="IPR036188">
    <property type="entry name" value="FAD/NAD-bd_sf"/>
</dbReference>
<dbReference type="PANTHER" id="PTHR43004">
    <property type="entry name" value="TRK SYSTEM POTASSIUM UPTAKE PROTEIN"/>
    <property type="match status" value="1"/>
</dbReference>
<evidence type="ECO:0000259" key="4">
    <source>
        <dbReference type="Pfam" id="PF01494"/>
    </source>
</evidence>
<accession>A0A0U5FSP6</accession>
<evidence type="ECO:0000256" key="2">
    <source>
        <dbReference type="ARBA" id="ARBA00022827"/>
    </source>
</evidence>
<dbReference type="InterPro" id="IPR050641">
    <property type="entry name" value="RIFMO-like"/>
</dbReference>
<organism evidence="5 6">
    <name type="scientific">Aspergillus calidoustus</name>
    <dbReference type="NCBI Taxonomy" id="454130"/>
    <lineage>
        <taxon>Eukaryota</taxon>
        <taxon>Fungi</taxon>
        <taxon>Dikarya</taxon>
        <taxon>Ascomycota</taxon>
        <taxon>Pezizomycotina</taxon>
        <taxon>Eurotiomycetes</taxon>
        <taxon>Eurotiomycetidae</taxon>
        <taxon>Eurotiales</taxon>
        <taxon>Aspergillaceae</taxon>
        <taxon>Aspergillus</taxon>
        <taxon>Aspergillus subgen. Nidulantes</taxon>
    </lineage>
</organism>
<dbReference type="AlphaFoldDB" id="A0A0U5FSP6"/>
<dbReference type="InterPro" id="IPR002938">
    <property type="entry name" value="FAD-bd"/>
</dbReference>
<dbReference type="OrthoDB" id="1716816at2759"/>
<keyword evidence="3" id="KW-0560">Oxidoreductase</keyword>
<dbReference type="Proteomes" id="UP000054771">
    <property type="component" value="Unassembled WGS sequence"/>
</dbReference>
<protein>
    <recommendedName>
        <fullName evidence="4">FAD-binding domain-containing protein</fullName>
    </recommendedName>
</protein>
<evidence type="ECO:0000313" key="6">
    <source>
        <dbReference type="Proteomes" id="UP000054771"/>
    </source>
</evidence>
<dbReference type="PRINTS" id="PR00420">
    <property type="entry name" value="RNGMNOXGNASE"/>
</dbReference>
<reference evidence="6" key="1">
    <citation type="journal article" date="2016" name="Genome Announc.">
        <title>Draft genome sequences of fungus Aspergillus calidoustus.</title>
        <authorList>
            <person name="Horn F."/>
            <person name="Linde J."/>
            <person name="Mattern D.J."/>
            <person name="Walther G."/>
            <person name="Guthke R."/>
            <person name="Scherlach K."/>
            <person name="Martin K."/>
            <person name="Brakhage A.A."/>
            <person name="Petzke L."/>
            <person name="Valiante V."/>
        </authorList>
    </citation>
    <scope>NUCLEOTIDE SEQUENCE [LARGE SCALE GENOMIC DNA]</scope>
    <source>
        <strain evidence="6">SF006504</strain>
    </source>
</reference>
<keyword evidence="6" id="KW-1185">Reference proteome</keyword>
<dbReference type="GO" id="GO:0071949">
    <property type="term" value="F:FAD binding"/>
    <property type="evidence" value="ECO:0007669"/>
    <property type="project" value="InterPro"/>
</dbReference>
<evidence type="ECO:0000256" key="3">
    <source>
        <dbReference type="ARBA" id="ARBA00023002"/>
    </source>
</evidence>
<dbReference type="PANTHER" id="PTHR43004:SF5">
    <property type="entry name" value="FAD-BINDING DOMAIN-CONTAINING PROTEIN"/>
    <property type="match status" value="1"/>
</dbReference>
<dbReference type="Gene3D" id="3.30.9.10">
    <property type="entry name" value="D-Amino Acid Oxidase, subunit A, domain 2"/>
    <property type="match status" value="1"/>
</dbReference>
<dbReference type="OMA" id="MNIRHEG"/>
<dbReference type="SUPFAM" id="SSF51905">
    <property type="entry name" value="FAD/NAD(P)-binding domain"/>
    <property type="match status" value="1"/>
</dbReference>
<name>A0A0U5FSP6_ASPCI</name>
<dbReference type="Gene3D" id="3.50.50.60">
    <property type="entry name" value="FAD/NAD(P)-binding domain"/>
    <property type="match status" value="1"/>
</dbReference>
<dbReference type="EMBL" id="CDMC01000003">
    <property type="protein sequence ID" value="CEL02528.1"/>
    <property type="molecule type" value="Genomic_DNA"/>
</dbReference>
<dbReference type="STRING" id="454130.A0A0U5FSP6"/>
<feature type="domain" description="FAD-binding" evidence="4">
    <location>
        <begin position="6"/>
        <end position="180"/>
    </location>
</feature>
<evidence type="ECO:0000313" key="5">
    <source>
        <dbReference type="EMBL" id="CEL02528.1"/>
    </source>
</evidence>
<gene>
    <name evidence="5" type="ORF">ASPCAL03697</name>
</gene>